<gene>
    <name evidence="1" type="ORF">H6P87_00775</name>
</gene>
<dbReference type="RefSeq" id="WP_202070172.1">
    <property type="nucleotide sequence ID" value="NZ_CP060138.2"/>
</dbReference>
<evidence type="ECO:0000313" key="1">
    <source>
        <dbReference type="EMBL" id="QQV75226.1"/>
    </source>
</evidence>
<evidence type="ECO:0000313" key="2">
    <source>
        <dbReference type="Proteomes" id="UP000595296"/>
    </source>
</evidence>
<accession>A0A9E6MI26</accession>
<protein>
    <submittedName>
        <fullName evidence="1">Uncharacterized protein</fullName>
    </submittedName>
</protein>
<name>A0A9E6MI26_9RICK</name>
<proteinExistence type="predicted"/>
<keyword evidence="2" id="KW-1185">Reference proteome</keyword>
<organism evidence="1 2">
    <name type="scientific">Rickettsia tillamookensis</name>
    <dbReference type="NCBI Taxonomy" id="2761623"/>
    <lineage>
        <taxon>Bacteria</taxon>
        <taxon>Pseudomonadati</taxon>
        <taxon>Pseudomonadota</taxon>
        <taxon>Alphaproteobacteria</taxon>
        <taxon>Rickettsiales</taxon>
        <taxon>Rickettsiaceae</taxon>
        <taxon>Rickettsieae</taxon>
        <taxon>Rickettsia</taxon>
        <taxon>spotted fever group</taxon>
    </lineage>
</organism>
<sequence length="72" mass="8380">MQIIIKIKKETNNIFVELKKYGVVVWLGFSVIVRKNCSFDEAISGYLMRLPHRIAPRNDDAGTTYKTIIKFF</sequence>
<dbReference type="Proteomes" id="UP000595296">
    <property type="component" value="Chromosome"/>
</dbReference>
<dbReference type="EMBL" id="CP060138">
    <property type="protein sequence ID" value="QQV75226.1"/>
    <property type="molecule type" value="Genomic_DNA"/>
</dbReference>
<reference evidence="1 2" key="1">
    <citation type="journal article" date="2021" name="Int. J. Syst. Evol. Microbiol.">
        <title>Characterization of a novel transitional group Rickettsia species (Rickettsia tillamookensis sp. nov.) from the western black-legged tick, Ixodes pacificus.</title>
        <authorList>
            <person name="Gauthier D.T."/>
            <person name="Karpathy S.E."/>
            <person name="Grizzard S.L."/>
            <person name="Batra D."/>
            <person name="Rowe L.A."/>
            <person name="Paddock C.D."/>
        </authorList>
    </citation>
    <scope>NUCLEOTIDE SEQUENCE [LARGE SCALE GENOMIC DNA]</scope>
    <source>
        <strain evidence="1 2">Tillamook 23</strain>
    </source>
</reference>